<gene>
    <name evidence="2" type="ORF">AVDCRST_MAG76-167</name>
</gene>
<proteinExistence type="predicted"/>
<feature type="non-terminal residue" evidence="2">
    <location>
        <position position="48"/>
    </location>
</feature>
<reference evidence="2" key="1">
    <citation type="submission" date="2020-02" db="EMBL/GenBank/DDBJ databases">
        <authorList>
            <person name="Meier V. D."/>
        </authorList>
    </citation>
    <scope>NUCLEOTIDE SEQUENCE</scope>
    <source>
        <strain evidence="2">AVDCRST_MAG76</strain>
    </source>
</reference>
<feature type="region of interest" description="Disordered" evidence="1">
    <location>
        <begin position="1"/>
        <end position="21"/>
    </location>
</feature>
<dbReference type="EMBL" id="CADCSZ010000009">
    <property type="protein sequence ID" value="CAA9211656.1"/>
    <property type="molecule type" value="Genomic_DNA"/>
</dbReference>
<evidence type="ECO:0000256" key="1">
    <source>
        <dbReference type="SAM" id="MobiDB-lite"/>
    </source>
</evidence>
<organism evidence="2">
    <name type="scientific">uncultured Acidimicrobiales bacterium</name>
    <dbReference type="NCBI Taxonomy" id="310071"/>
    <lineage>
        <taxon>Bacteria</taxon>
        <taxon>Bacillati</taxon>
        <taxon>Actinomycetota</taxon>
        <taxon>Acidimicrobiia</taxon>
        <taxon>Acidimicrobiales</taxon>
        <taxon>environmental samples</taxon>
    </lineage>
</organism>
<protein>
    <submittedName>
        <fullName evidence="2">Uncharacterized protein</fullName>
    </submittedName>
</protein>
<feature type="non-terminal residue" evidence="2">
    <location>
        <position position="1"/>
    </location>
</feature>
<dbReference type="AlphaFoldDB" id="A0A6J4H1K7"/>
<sequence>DPRHPFCVHSQAAPLQHGASTTALLPDLRRHRRARSSAASSRGLVGHL</sequence>
<accession>A0A6J4H1K7</accession>
<evidence type="ECO:0000313" key="2">
    <source>
        <dbReference type="EMBL" id="CAA9211656.1"/>
    </source>
</evidence>
<feature type="region of interest" description="Disordered" evidence="1">
    <location>
        <begin position="29"/>
        <end position="48"/>
    </location>
</feature>
<name>A0A6J4H1K7_9ACTN</name>